<evidence type="ECO:0000313" key="1">
    <source>
        <dbReference type="EMBL" id="GGR43344.1"/>
    </source>
</evidence>
<evidence type="ECO:0000313" key="2">
    <source>
        <dbReference type="Proteomes" id="UP000642014"/>
    </source>
</evidence>
<dbReference type="EMBL" id="BMSJ01000011">
    <property type="protein sequence ID" value="GGR43344.1"/>
    <property type="molecule type" value="Genomic_DNA"/>
</dbReference>
<organism evidence="1 2">
    <name type="scientific">Streptomyces cinereoruber</name>
    <dbReference type="NCBI Taxonomy" id="67260"/>
    <lineage>
        <taxon>Bacteria</taxon>
        <taxon>Bacillati</taxon>
        <taxon>Actinomycetota</taxon>
        <taxon>Actinomycetes</taxon>
        <taxon>Kitasatosporales</taxon>
        <taxon>Streptomycetaceae</taxon>
        <taxon>Streptomyces</taxon>
    </lineage>
</organism>
<reference evidence="1 2" key="1">
    <citation type="journal article" date="2014" name="Int. J. Syst. Evol. Microbiol.">
        <title>Complete genome sequence of Corynebacterium casei LMG S-19264T (=DSM 44701T), isolated from a smear-ripened cheese.</title>
        <authorList>
            <consortium name="US DOE Joint Genome Institute (JGI-PGF)"/>
            <person name="Walter F."/>
            <person name="Albersmeier A."/>
            <person name="Kalinowski J."/>
            <person name="Ruckert C."/>
        </authorList>
    </citation>
    <scope>NUCLEOTIDE SEQUENCE [LARGE SCALE GENOMIC DNA]</scope>
    <source>
        <strain evidence="1 2">JCM 4205</strain>
    </source>
</reference>
<proteinExistence type="predicted"/>
<gene>
    <name evidence="1" type="ORF">GCM10010497_53560</name>
</gene>
<comment type="caution">
    <text evidence="1">The sequence shown here is derived from an EMBL/GenBank/DDBJ whole genome shotgun (WGS) entry which is preliminary data.</text>
</comment>
<sequence>MTRVTVAVRAPVRAEASLPIKGRLPAVPSRGSFATDGATAVAARTAAVAAPRAVREIGRIALPI</sequence>
<accession>A0AAV4KQ31</accession>
<name>A0AAV4KQ31_9ACTN</name>
<protein>
    <submittedName>
        <fullName evidence="1">Uncharacterized protein</fullName>
    </submittedName>
</protein>
<dbReference type="AlphaFoldDB" id="A0AAV4KQ31"/>
<dbReference type="Proteomes" id="UP000642014">
    <property type="component" value="Unassembled WGS sequence"/>
</dbReference>